<gene>
    <name evidence="7" type="ORF">ACFFHU_23990</name>
</gene>
<evidence type="ECO:0000256" key="5">
    <source>
        <dbReference type="ARBA" id="ARBA00022989"/>
    </source>
</evidence>
<dbReference type="RefSeq" id="WP_377342458.1">
    <property type="nucleotide sequence ID" value="NZ_JBHLUE010000019.1"/>
</dbReference>
<comment type="subcellular location">
    <subcellularLocation>
        <location evidence="1">Cell membrane</location>
        <topology evidence="1">Multi-pass membrane protein</topology>
    </subcellularLocation>
</comment>
<comment type="similarity">
    <text evidence="2">Belongs to the VirD4/TraG family.</text>
</comment>
<dbReference type="InterPro" id="IPR003688">
    <property type="entry name" value="TraG/VirD4"/>
</dbReference>
<dbReference type="CDD" id="cd01127">
    <property type="entry name" value="TrwB_TraG_TraD_VirD4"/>
    <property type="match status" value="1"/>
</dbReference>
<keyword evidence="3" id="KW-1003">Cell membrane</keyword>
<dbReference type="Gene3D" id="3.40.50.300">
    <property type="entry name" value="P-loop containing nucleotide triphosphate hydrolases"/>
    <property type="match status" value="1"/>
</dbReference>
<reference evidence="7 8" key="1">
    <citation type="submission" date="2024-09" db="EMBL/GenBank/DDBJ databases">
        <authorList>
            <person name="Sun Q."/>
            <person name="Mori K."/>
        </authorList>
    </citation>
    <scope>NUCLEOTIDE SEQUENCE [LARGE SCALE GENOMIC DNA]</scope>
    <source>
        <strain evidence="7 8">TBRC 2205</strain>
    </source>
</reference>
<keyword evidence="8" id="KW-1185">Reference proteome</keyword>
<dbReference type="InterPro" id="IPR027417">
    <property type="entry name" value="P-loop_NTPase"/>
</dbReference>
<dbReference type="EMBL" id="JBHLUE010000019">
    <property type="protein sequence ID" value="MFC0567186.1"/>
    <property type="molecule type" value="Genomic_DNA"/>
</dbReference>
<dbReference type="PANTHER" id="PTHR37937">
    <property type="entry name" value="CONJUGATIVE TRANSFER: DNA TRANSPORT"/>
    <property type="match status" value="1"/>
</dbReference>
<comment type="caution">
    <text evidence="7">The sequence shown here is derived from an EMBL/GenBank/DDBJ whole genome shotgun (WGS) entry which is preliminary data.</text>
</comment>
<proteinExistence type="inferred from homology"/>
<evidence type="ECO:0000256" key="2">
    <source>
        <dbReference type="ARBA" id="ARBA00008806"/>
    </source>
</evidence>
<evidence type="ECO:0000313" key="7">
    <source>
        <dbReference type="EMBL" id="MFC0567186.1"/>
    </source>
</evidence>
<dbReference type="Proteomes" id="UP001589894">
    <property type="component" value="Unassembled WGS sequence"/>
</dbReference>
<name>A0ABV6P2L5_9ACTN</name>
<evidence type="ECO:0000313" key="8">
    <source>
        <dbReference type="Proteomes" id="UP001589894"/>
    </source>
</evidence>
<keyword evidence="6" id="KW-0472">Membrane</keyword>
<dbReference type="PANTHER" id="PTHR37937:SF1">
    <property type="entry name" value="CONJUGATIVE TRANSFER: DNA TRANSPORT"/>
    <property type="match status" value="1"/>
</dbReference>
<organism evidence="7 8">
    <name type="scientific">Plantactinospora siamensis</name>
    <dbReference type="NCBI Taxonomy" id="555372"/>
    <lineage>
        <taxon>Bacteria</taxon>
        <taxon>Bacillati</taxon>
        <taxon>Actinomycetota</taxon>
        <taxon>Actinomycetes</taxon>
        <taxon>Micromonosporales</taxon>
        <taxon>Micromonosporaceae</taxon>
        <taxon>Plantactinospora</taxon>
    </lineage>
</organism>
<evidence type="ECO:0000256" key="1">
    <source>
        <dbReference type="ARBA" id="ARBA00004651"/>
    </source>
</evidence>
<accession>A0ABV6P2L5</accession>
<keyword evidence="5" id="KW-1133">Transmembrane helix</keyword>
<evidence type="ECO:0000256" key="3">
    <source>
        <dbReference type="ARBA" id="ARBA00022475"/>
    </source>
</evidence>
<dbReference type="Pfam" id="PF02534">
    <property type="entry name" value="T4SS-DNA_transf"/>
    <property type="match status" value="1"/>
</dbReference>
<evidence type="ECO:0000256" key="6">
    <source>
        <dbReference type="ARBA" id="ARBA00023136"/>
    </source>
</evidence>
<evidence type="ECO:0000256" key="4">
    <source>
        <dbReference type="ARBA" id="ARBA00022692"/>
    </source>
</evidence>
<dbReference type="SUPFAM" id="SSF52540">
    <property type="entry name" value="P-loop containing nucleoside triphosphate hydrolases"/>
    <property type="match status" value="1"/>
</dbReference>
<keyword evidence="4" id="KW-0812">Transmembrane</keyword>
<protein>
    <submittedName>
        <fullName evidence="7">Type IV secretory system conjugative DNA transfer family protein</fullName>
    </submittedName>
</protein>
<sequence length="445" mass="47171">MDYPPLPPFEVRPRRQVYLGLDVVDGHQPCWSAPADSVGVVAPPGYGHAAGLLVPTLMHWDGAVLCAGTRDHLLRAAGDWRRRVAARRGGDLYVYDPFAARSGPERVRWSPLAGCADPAVAYRRAWALVSTTGSGDRADAYRGTAAAALLRGLLHAAALARRDAGAVLGWLAGRDLAEPVGILERAAAGAAGWSAELAATARLADPERSAAYGLARHALDAMAEPRVRDATAGTTLDLDGFLESGSTLFVVCQADHRRAAVPLVAALVDAIVQRATDRAGRSSTGRIDPGLLLVLDDLPAVAPVESLPALLAEGGERGIVTLWAAQSLAALRGRYGRDGQQAIVTASTAKALFGGLCNGDDLRDVSGWAGEFREARVSYSSGRYLTGALHRPVLPVETLQQLPPGRAWLFYRSDPPLLVEARPAELMEPYRVRSGFTTVPARAQP</sequence>
<dbReference type="InterPro" id="IPR051539">
    <property type="entry name" value="T4SS-coupling_protein"/>
</dbReference>